<dbReference type="AlphaFoldDB" id="A0A317CD52"/>
<dbReference type="Proteomes" id="UP000245539">
    <property type="component" value="Unassembled WGS sequence"/>
</dbReference>
<evidence type="ECO:0000256" key="1">
    <source>
        <dbReference type="SAM" id="MobiDB-lite"/>
    </source>
</evidence>
<dbReference type="PROSITE" id="PS50104">
    <property type="entry name" value="TIR"/>
    <property type="match status" value="1"/>
</dbReference>
<evidence type="ECO:0000259" key="2">
    <source>
        <dbReference type="PROSITE" id="PS50104"/>
    </source>
</evidence>
<dbReference type="EMBL" id="QGKM01000037">
    <property type="protein sequence ID" value="PWQ96466.1"/>
    <property type="molecule type" value="Genomic_DNA"/>
</dbReference>
<proteinExistence type="predicted"/>
<dbReference type="Pfam" id="PF13676">
    <property type="entry name" value="TIR_2"/>
    <property type="match status" value="1"/>
</dbReference>
<dbReference type="OrthoDB" id="574237at2"/>
<sequence length="438" mass="48330">MKHTLKTLTTAMTIVMLVTLITGCFSKKTDNDVSQSQAIEENDTEAAPPPPAAVIEPAPTMSAPVVTSAPAGSIDSGMAEPIIEEPVIVEPMMVEPSAGGAAAQRPSKTIGNILYNPPTEMTMNVTETVEVRIAKNEISEDNLTGSGAIQKDEIPISQTMKVQLCCGDSQKGDPFDIHSVSAPEQLVDDPLLDDDEYTEWVFQVTPRQSGEQQLQLLVTALYNYPDGSIRQKDRVLNKAIKVQVDTTKEAQNWISQHWHWLGLLLAIPLAAILVRRRNKPDKHYAAASGNESIFISYRRDDSSGYTLAIYEKLKSALGDESVFMDMDDIPHGEDFAKHIEKVLNKADTVLVMIGNSWLNASNSQGRRLDNAEDFVRMEVATALTKDLRVIPVLLRGAEMPEPDELPDTLKALSTRNAIRIHDDQFDESIQRLIQSITR</sequence>
<dbReference type="GO" id="GO:0007165">
    <property type="term" value="P:signal transduction"/>
    <property type="evidence" value="ECO:0007669"/>
    <property type="project" value="InterPro"/>
</dbReference>
<feature type="domain" description="TIR" evidence="2">
    <location>
        <begin position="289"/>
        <end position="438"/>
    </location>
</feature>
<name>A0A317CD52_9GAMM</name>
<evidence type="ECO:0000313" key="4">
    <source>
        <dbReference type="Proteomes" id="UP000245539"/>
    </source>
</evidence>
<keyword evidence="4" id="KW-1185">Reference proteome</keyword>
<comment type="caution">
    <text evidence="3">The sequence shown here is derived from an EMBL/GenBank/DDBJ whole genome shotgun (WGS) entry which is preliminary data.</text>
</comment>
<protein>
    <recommendedName>
        <fullName evidence="2">TIR domain-containing protein</fullName>
    </recommendedName>
</protein>
<evidence type="ECO:0000313" key="3">
    <source>
        <dbReference type="EMBL" id="PWQ96466.1"/>
    </source>
</evidence>
<gene>
    <name evidence="3" type="ORF">DKW60_12975</name>
</gene>
<accession>A0A317CD52</accession>
<dbReference type="RefSeq" id="WP_146203481.1">
    <property type="nucleotide sequence ID" value="NZ_QGKM01000037.1"/>
</dbReference>
<organism evidence="3 4">
    <name type="scientific">Leucothrix pacifica</name>
    <dbReference type="NCBI Taxonomy" id="1247513"/>
    <lineage>
        <taxon>Bacteria</taxon>
        <taxon>Pseudomonadati</taxon>
        <taxon>Pseudomonadota</taxon>
        <taxon>Gammaproteobacteria</taxon>
        <taxon>Thiotrichales</taxon>
        <taxon>Thiotrichaceae</taxon>
        <taxon>Leucothrix</taxon>
    </lineage>
</organism>
<reference evidence="3 4" key="1">
    <citation type="submission" date="2018-05" db="EMBL/GenBank/DDBJ databases">
        <title>Leucothrix arctica sp. nov., isolated from Arctic seawater.</title>
        <authorList>
            <person name="Choi A."/>
            <person name="Baek K."/>
        </authorList>
    </citation>
    <scope>NUCLEOTIDE SEQUENCE [LARGE SCALE GENOMIC DNA]</scope>
    <source>
        <strain evidence="3 4">JCM 18388</strain>
    </source>
</reference>
<feature type="region of interest" description="Disordered" evidence="1">
    <location>
        <begin position="34"/>
        <end position="57"/>
    </location>
</feature>
<dbReference type="Gene3D" id="3.40.50.10140">
    <property type="entry name" value="Toll/interleukin-1 receptor homology (TIR) domain"/>
    <property type="match status" value="1"/>
</dbReference>
<dbReference type="InterPro" id="IPR035897">
    <property type="entry name" value="Toll_tir_struct_dom_sf"/>
</dbReference>
<dbReference type="SUPFAM" id="SSF52200">
    <property type="entry name" value="Toll/Interleukin receptor TIR domain"/>
    <property type="match status" value="1"/>
</dbReference>
<dbReference type="InterPro" id="IPR000157">
    <property type="entry name" value="TIR_dom"/>
</dbReference>
<dbReference type="PROSITE" id="PS51257">
    <property type="entry name" value="PROKAR_LIPOPROTEIN"/>
    <property type="match status" value="1"/>
</dbReference>